<dbReference type="InterPro" id="IPR029000">
    <property type="entry name" value="Cyclophilin-like_dom_sf"/>
</dbReference>
<dbReference type="EMBL" id="LDJH01000008">
    <property type="protein sequence ID" value="KRG58905.1"/>
    <property type="molecule type" value="Genomic_DNA"/>
</dbReference>
<evidence type="ECO:0000313" key="6">
    <source>
        <dbReference type="EMBL" id="KRG58905.1"/>
    </source>
</evidence>
<gene>
    <name evidence="6" type="ORF">ABB25_05365</name>
</gene>
<evidence type="ECO:0000256" key="1">
    <source>
        <dbReference type="ARBA" id="ARBA00013194"/>
    </source>
</evidence>
<sequence length="311" mass="33008">MSSPRLLLSTALLALSLTTATAQAAEPDRNTPAPMTAAQIIAAAPASAWRTPDPDNLLYMQLPGGLVVIELAPQFAPRHVANIRQLARQGFWDGLSVYRVQDNFVAQFGDALADDPASARPLGAAATALPAEFEVASGSVAFTALPDPDGWSDAAGFVDGFAAARDHQSATTWMAHCYGMVGAGRNNAPDSSQGAELYVVIGQAPRNLDRNMSAVGRVIHGIEHLSALPRGPEPMGFYPQRSQDTPIASIQLASSLPPEQRLPLQVLRTDSASFAAATEARRNRRDAFYRRPAGHIDLCNIPLPSRLASAP</sequence>
<dbReference type="InterPro" id="IPR044665">
    <property type="entry name" value="E_coli_cyclophilin_A-like"/>
</dbReference>
<accession>A0A0R0BQ29</accession>
<dbReference type="Gene3D" id="2.40.100.10">
    <property type="entry name" value="Cyclophilin-like"/>
    <property type="match status" value="1"/>
</dbReference>
<dbReference type="EC" id="5.2.1.8" evidence="1"/>
<name>A0A0R0BQ29_9GAMM</name>
<evidence type="ECO:0000256" key="3">
    <source>
        <dbReference type="ARBA" id="ARBA00023235"/>
    </source>
</evidence>
<dbReference type="RefSeq" id="WP_057664706.1">
    <property type="nucleotide sequence ID" value="NZ_LDJH01000008.1"/>
</dbReference>
<feature type="domain" description="PPIase cyclophilin-type" evidence="5">
    <location>
        <begin position="63"/>
        <end position="257"/>
    </location>
</feature>
<keyword evidence="7" id="KW-1185">Reference proteome</keyword>
<evidence type="ECO:0000256" key="4">
    <source>
        <dbReference type="SAM" id="SignalP"/>
    </source>
</evidence>
<protein>
    <recommendedName>
        <fullName evidence="1">peptidylprolyl isomerase</fullName>
        <ecNumber evidence="1">5.2.1.8</ecNumber>
    </recommendedName>
</protein>
<dbReference type="PANTHER" id="PTHR43246">
    <property type="entry name" value="PEPTIDYL-PROLYL CIS-TRANS ISOMERASE CYP38, CHLOROPLASTIC"/>
    <property type="match status" value="1"/>
</dbReference>
<reference evidence="6 7" key="1">
    <citation type="submission" date="2015-05" db="EMBL/GenBank/DDBJ databases">
        <title>Genome sequencing and analysis of members of genus Stenotrophomonas.</title>
        <authorList>
            <person name="Patil P.P."/>
            <person name="Midha S."/>
            <person name="Patil P.B."/>
        </authorList>
    </citation>
    <scope>NUCLEOTIDE SEQUENCE [LARGE SCALE GENOMIC DNA]</scope>
    <source>
        <strain evidence="6 7">DSM 17805</strain>
    </source>
</reference>
<evidence type="ECO:0000259" key="5">
    <source>
        <dbReference type="PROSITE" id="PS50072"/>
    </source>
</evidence>
<keyword evidence="3 6" id="KW-0413">Isomerase</keyword>
<dbReference type="PROSITE" id="PS50072">
    <property type="entry name" value="CSA_PPIASE_2"/>
    <property type="match status" value="1"/>
</dbReference>
<dbReference type="Proteomes" id="UP000051254">
    <property type="component" value="Unassembled WGS sequence"/>
</dbReference>
<dbReference type="GO" id="GO:0003755">
    <property type="term" value="F:peptidyl-prolyl cis-trans isomerase activity"/>
    <property type="evidence" value="ECO:0007669"/>
    <property type="project" value="UniProtKB-KW"/>
</dbReference>
<dbReference type="STRING" id="266128.ABB25_05365"/>
<evidence type="ECO:0000256" key="2">
    <source>
        <dbReference type="ARBA" id="ARBA00023110"/>
    </source>
</evidence>
<dbReference type="AlphaFoldDB" id="A0A0R0BQ29"/>
<dbReference type="PATRIC" id="fig|266128.3.peg.2734"/>
<proteinExistence type="predicted"/>
<organism evidence="6 7">
    <name type="scientific">Stenotrophomonas koreensis</name>
    <dbReference type="NCBI Taxonomy" id="266128"/>
    <lineage>
        <taxon>Bacteria</taxon>
        <taxon>Pseudomonadati</taxon>
        <taxon>Pseudomonadota</taxon>
        <taxon>Gammaproteobacteria</taxon>
        <taxon>Lysobacterales</taxon>
        <taxon>Lysobacteraceae</taxon>
        <taxon>Stenotrophomonas</taxon>
    </lineage>
</organism>
<keyword evidence="2" id="KW-0697">Rotamase</keyword>
<evidence type="ECO:0000313" key="7">
    <source>
        <dbReference type="Proteomes" id="UP000051254"/>
    </source>
</evidence>
<feature type="chain" id="PRO_5006392819" description="peptidylprolyl isomerase" evidence="4">
    <location>
        <begin position="25"/>
        <end position="311"/>
    </location>
</feature>
<dbReference type="Pfam" id="PF00160">
    <property type="entry name" value="Pro_isomerase"/>
    <property type="match status" value="1"/>
</dbReference>
<dbReference type="InterPro" id="IPR002130">
    <property type="entry name" value="Cyclophilin-type_PPIase_dom"/>
</dbReference>
<keyword evidence="4" id="KW-0732">Signal</keyword>
<dbReference type="SUPFAM" id="SSF50891">
    <property type="entry name" value="Cyclophilin-like"/>
    <property type="match status" value="1"/>
</dbReference>
<feature type="signal peptide" evidence="4">
    <location>
        <begin position="1"/>
        <end position="24"/>
    </location>
</feature>
<comment type="caution">
    <text evidence="6">The sequence shown here is derived from an EMBL/GenBank/DDBJ whole genome shotgun (WGS) entry which is preliminary data.</text>
</comment>